<evidence type="ECO:0000313" key="2">
    <source>
        <dbReference type="EMBL" id="GHE77439.1"/>
    </source>
</evidence>
<dbReference type="EMBL" id="BNAU01000001">
    <property type="protein sequence ID" value="GHE77439.1"/>
    <property type="molecule type" value="Genomic_DNA"/>
</dbReference>
<protein>
    <recommendedName>
        <fullName evidence="4">Sulfatase</fullName>
    </recommendedName>
</protein>
<reference evidence="3" key="1">
    <citation type="journal article" date="2019" name="Int. J. Syst. Evol. Microbiol.">
        <title>The Global Catalogue of Microorganisms (GCM) 10K type strain sequencing project: providing services to taxonomists for standard genome sequencing and annotation.</title>
        <authorList>
            <consortium name="The Broad Institute Genomics Platform"/>
            <consortium name="The Broad Institute Genome Sequencing Center for Infectious Disease"/>
            <person name="Wu L."/>
            <person name="Ma J."/>
        </authorList>
    </citation>
    <scope>NUCLEOTIDE SEQUENCE [LARGE SCALE GENOMIC DNA]</scope>
    <source>
        <strain evidence="3">CGMCC 4.7677</strain>
    </source>
</reference>
<feature type="transmembrane region" description="Helical" evidence="1">
    <location>
        <begin position="37"/>
        <end position="55"/>
    </location>
</feature>
<keyword evidence="1" id="KW-1133">Transmembrane helix</keyword>
<accession>A0ABQ3IB03</accession>
<sequence>MAQPVTVRRVAADVLACGLVVAALVAPDDPARLGPAAFLRIPVEALAGVALVLVLPVRARRIVAAVAGAFLGVLTLLKIADLGFRQAFDRPFSLVFDWSFAGPALSLLGGAARVAVVAGAVLAVVALVLLTTWAAVRLARVAADHRTVSARVVAVLAVAWIAAALTGLPPASRTTAALAYREVRAVAADLADRREFAAQMAADAFRDTPPDRMLTALRGKDFLLTFVESYGRVALDAPSVTALLDSGTERLRAAGFSARSAFFTSPTSGGGSWLAHSTVESGLWVDNPQRYRTFAGSDRLTLSGAFARAGWRTVSVQPENSADWPEGRVYRFGDIYDSRNLGYRGPAFSYAAMPDQFTLSAFHRLEMTPGHPPLMAEIDLVSSHWPWAPLPRLVDWTAVGDGSSFAPTGPSVDEVWSSPERVRAAYGDAVEYSLSALISYAETFADDNLVLVFLGDHQPNTSVTGEGAGREVPVTVLARDPAVLARISDWGWPEGLRPTETAPVWPMNTFRDRFLTAFGPEVSAGLAPGAGPG</sequence>
<dbReference type="RefSeq" id="WP_191242717.1">
    <property type="nucleotide sequence ID" value="NZ_BNAU01000001.1"/>
</dbReference>
<feature type="transmembrane region" description="Helical" evidence="1">
    <location>
        <begin position="148"/>
        <end position="168"/>
    </location>
</feature>
<dbReference type="Gene3D" id="3.40.720.10">
    <property type="entry name" value="Alkaline Phosphatase, subunit A"/>
    <property type="match status" value="1"/>
</dbReference>
<keyword evidence="1" id="KW-0812">Transmembrane</keyword>
<proteinExistence type="predicted"/>
<organism evidence="2 3">
    <name type="scientific">Amycolatopsis deserti</name>
    <dbReference type="NCBI Taxonomy" id="185696"/>
    <lineage>
        <taxon>Bacteria</taxon>
        <taxon>Bacillati</taxon>
        <taxon>Actinomycetota</taxon>
        <taxon>Actinomycetes</taxon>
        <taxon>Pseudonocardiales</taxon>
        <taxon>Pseudonocardiaceae</taxon>
        <taxon>Amycolatopsis</taxon>
    </lineage>
</organism>
<gene>
    <name evidence="2" type="ORF">GCM10017786_03590</name>
</gene>
<name>A0ABQ3IB03_9PSEU</name>
<dbReference type="InterPro" id="IPR017850">
    <property type="entry name" value="Alkaline_phosphatase_core_sf"/>
</dbReference>
<evidence type="ECO:0000256" key="1">
    <source>
        <dbReference type="SAM" id="Phobius"/>
    </source>
</evidence>
<keyword evidence="3" id="KW-1185">Reference proteome</keyword>
<feature type="transmembrane region" description="Helical" evidence="1">
    <location>
        <begin position="62"/>
        <end position="84"/>
    </location>
</feature>
<evidence type="ECO:0000313" key="3">
    <source>
        <dbReference type="Proteomes" id="UP000605897"/>
    </source>
</evidence>
<dbReference type="Proteomes" id="UP000605897">
    <property type="component" value="Unassembled WGS sequence"/>
</dbReference>
<keyword evidence="1" id="KW-0472">Membrane</keyword>
<evidence type="ECO:0008006" key="4">
    <source>
        <dbReference type="Google" id="ProtNLM"/>
    </source>
</evidence>
<feature type="transmembrane region" description="Helical" evidence="1">
    <location>
        <begin position="104"/>
        <end position="136"/>
    </location>
</feature>
<comment type="caution">
    <text evidence="2">The sequence shown here is derived from an EMBL/GenBank/DDBJ whole genome shotgun (WGS) entry which is preliminary data.</text>
</comment>
<dbReference type="SUPFAM" id="SSF53649">
    <property type="entry name" value="Alkaline phosphatase-like"/>
    <property type="match status" value="1"/>
</dbReference>